<keyword evidence="2" id="KW-0479">Metal-binding</keyword>
<dbReference type="GO" id="GO:0006107">
    <property type="term" value="P:oxaloacetate metabolic process"/>
    <property type="evidence" value="ECO:0007669"/>
    <property type="project" value="TreeGrafter"/>
</dbReference>
<dbReference type="KEGG" id="hcv:FTV88_0308"/>
<reference evidence="5" key="1">
    <citation type="submission" date="2019-11" db="EMBL/GenBank/DDBJ databases">
        <title>Genome sequence of Heliorestis convoluta strain HH, an alkaliphilic and minimalistic phototrophic bacterium from a soda lake in Egypt.</title>
        <authorList>
            <person name="Dewey E.D."/>
            <person name="Stokes L.M."/>
            <person name="Burchell B.M."/>
            <person name="Shaffer K.N."/>
            <person name="Huntington A.M."/>
            <person name="Baker J.M."/>
            <person name="Nadendla S."/>
            <person name="Giglio M.G."/>
            <person name="Touchman J.W."/>
            <person name="Blankenship R.E."/>
            <person name="Madigan M.T."/>
            <person name="Sattley W.M."/>
        </authorList>
    </citation>
    <scope>NUCLEOTIDE SEQUENCE [LARGE SCALE GENOMIC DNA]</scope>
    <source>
        <strain evidence="5">HH</strain>
    </source>
</reference>
<dbReference type="SUPFAM" id="SSF51621">
    <property type="entry name" value="Phosphoenolpyruvate/pyruvate domain"/>
    <property type="match status" value="1"/>
</dbReference>
<organism evidence="4 5">
    <name type="scientific">Heliorestis convoluta</name>
    <dbReference type="NCBI Taxonomy" id="356322"/>
    <lineage>
        <taxon>Bacteria</taxon>
        <taxon>Bacillati</taxon>
        <taxon>Bacillota</taxon>
        <taxon>Clostridia</taxon>
        <taxon>Eubacteriales</taxon>
        <taxon>Heliobacteriaceae</taxon>
        <taxon>Heliorestis</taxon>
    </lineage>
</organism>
<dbReference type="AlphaFoldDB" id="A0A5Q2MW85"/>
<name>A0A5Q2MW85_9FIRM</name>
<dbReference type="Gene3D" id="3.20.20.60">
    <property type="entry name" value="Phosphoenolpyruvate-binding domains"/>
    <property type="match status" value="1"/>
</dbReference>
<keyword evidence="3" id="KW-0460">Magnesium</keyword>
<proteinExistence type="predicted"/>
<evidence type="ECO:0000313" key="5">
    <source>
        <dbReference type="Proteomes" id="UP000366051"/>
    </source>
</evidence>
<dbReference type="Pfam" id="PF15617">
    <property type="entry name" value="C-C_Bond_Lyase"/>
    <property type="match status" value="1"/>
</dbReference>
<keyword evidence="5" id="KW-1185">Reference proteome</keyword>
<gene>
    <name evidence="4" type="ORF">FTV88_0308</name>
</gene>
<dbReference type="EMBL" id="CP045875">
    <property type="protein sequence ID" value="QGG46487.1"/>
    <property type="molecule type" value="Genomic_DNA"/>
</dbReference>
<dbReference type="GO" id="GO:0016829">
    <property type="term" value="F:lyase activity"/>
    <property type="evidence" value="ECO:0007669"/>
    <property type="project" value="UniProtKB-KW"/>
</dbReference>
<evidence type="ECO:0000256" key="1">
    <source>
        <dbReference type="ARBA" id="ARBA00001946"/>
    </source>
</evidence>
<dbReference type="RefSeq" id="WP_153724049.1">
    <property type="nucleotide sequence ID" value="NZ_CP045875.1"/>
</dbReference>
<keyword evidence="4" id="KW-0456">Lyase</keyword>
<dbReference type="InterPro" id="IPR040442">
    <property type="entry name" value="Pyrv_kinase-like_dom_sf"/>
</dbReference>
<accession>A0A5Q2MW85</accession>
<comment type="cofactor">
    <cofactor evidence="1">
        <name>Mg(2+)</name>
        <dbReference type="ChEBI" id="CHEBI:18420"/>
    </cofactor>
</comment>
<dbReference type="PANTHER" id="PTHR32308">
    <property type="entry name" value="LYASE BETA SUBUNIT, PUTATIVE (AFU_ORTHOLOGUE AFUA_4G13030)-RELATED"/>
    <property type="match status" value="1"/>
</dbReference>
<dbReference type="GO" id="GO:0000287">
    <property type="term" value="F:magnesium ion binding"/>
    <property type="evidence" value="ECO:0007669"/>
    <property type="project" value="TreeGrafter"/>
</dbReference>
<evidence type="ECO:0000256" key="2">
    <source>
        <dbReference type="ARBA" id="ARBA00022723"/>
    </source>
</evidence>
<sequence length="412" mass="47130">MIHFNDLDKAEIERIFYIPPEPYGPTWDRNTLAHALGATLYMPAHRPRIAEDLITCKHKELTSMVICLEDAIGDEEVAEAEEALFAQLSQLEQAWQTLSREQKVGLPLIFLRLRSPEQFQRIIERLWPSVVAGRCLLQGFVFPKFSQQNGSVYLQLLRQLNDSIRAQRALSPLPFFYGMPILETRDILYKESRLDALVALKALLLPYKDMILNIRIGATDFCSLFGIRRSPDLTLYDIAPLQDCIGDIVNLFGRIDDSYVISGPVWEYFPSDNRVLKPKLREAPFERYGHRGLAFRQQLISRYIDGLIREILFDQANGLCGKTVIHPSHIRPVNALQAVTYEEYCDATTIISNNNGKVGVLKSSFQNKMNEIKPHLTWAQKILTRARIYGVLNESYDFTILLGTERHVTSST</sequence>
<evidence type="ECO:0000256" key="3">
    <source>
        <dbReference type="ARBA" id="ARBA00022842"/>
    </source>
</evidence>
<dbReference type="EC" id="4.1.-.-" evidence="4"/>
<dbReference type="InterPro" id="IPR039480">
    <property type="entry name" value="C-C_Bond_Lyase-like"/>
</dbReference>
<evidence type="ECO:0000313" key="4">
    <source>
        <dbReference type="EMBL" id="QGG46487.1"/>
    </source>
</evidence>
<dbReference type="PANTHER" id="PTHR32308:SF10">
    <property type="entry name" value="CITRATE LYASE SUBUNIT BETA"/>
    <property type="match status" value="1"/>
</dbReference>
<dbReference type="InterPro" id="IPR015813">
    <property type="entry name" value="Pyrv/PenolPyrv_kinase-like_dom"/>
</dbReference>
<dbReference type="OrthoDB" id="9786940at2"/>
<dbReference type="Proteomes" id="UP000366051">
    <property type="component" value="Chromosome"/>
</dbReference>
<protein>
    <submittedName>
        <fullName evidence="4">HpcH/HpaI aldolase/citrate lyase family protein</fullName>
        <ecNumber evidence="4">4.1.-.-</ecNumber>
    </submittedName>
</protein>